<dbReference type="EMBL" id="QQXK01000001">
    <property type="protein sequence ID" value="RII43702.1"/>
    <property type="molecule type" value="Genomic_DNA"/>
</dbReference>
<dbReference type="AlphaFoldDB" id="A0A399JHR7"/>
<proteinExistence type="predicted"/>
<accession>A0A399JHR7</accession>
<organism evidence="1 2">
    <name type="scientific">Galactobacter valiniphilus</name>
    <dbReference type="NCBI Taxonomy" id="2676122"/>
    <lineage>
        <taxon>Bacteria</taxon>
        <taxon>Bacillati</taxon>
        <taxon>Actinomycetota</taxon>
        <taxon>Actinomycetes</taxon>
        <taxon>Micrococcales</taxon>
        <taxon>Micrococcaceae</taxon>
        <taxon>Galactobacter</taxon>
    </lineage>
</organism>
<dbReference type="Proteomes" id="UP000265419">
    <property type="component" value="Unassembled WGS sequence"/>
</dbReference>
<comment type="caution">
    <text evidence="1">The sequence shown here is derived from an EMBL/GenBank/DDBJ whole genome shotgun (WGS) entry which is preliminary data.</text>
</comment>
<protein>
    <submittedName>
        <fullName evidence="1">Uncharacterized protein</fullName>
    </submittedName>
</protein>
<sequence>MSDTSWLAMQMMRQCIHHLYRADHMRMTRVSGVSDRRPEAAPFPTHDDALVTCEITGHQGVVVPWR</sequence>
<evidence type="ECO:0000313" key="1">
    <source>
        <dbReference type="EMBL" id="RII43702.1"/>
    </source>
</evidence>
<reference evidence="1 2" key="1">
    <citation type="submission" date="2018-07" db="EMBL/GenBank/DDBJ databases">
        <title>Arthrobacter sp. nov., isolated from raw cow's milk with high bacterial count.</title>
        <authorList>
            <person name="Hahne J."/>
            <person name="Isele D."/>
            <person name="Lipski A."/>
        </authorList>
    </citation>
    <scope>NUCLEOTIDE SEQUENCE [LARGE SCALE GENOMIC DNA]</scope>
    <source>
        <strain evidence="1 2">JZ R-35</strain>
    </source>
</reference>
<gene>
    <name evidence="1" type="ORF">DWB68_00230</name>
</gene>
<keyword evidence="2" id="KW-1185">Reference proteome</keyword>
<evidence type="ECO:0000313" key="2">
    <source>
        <dbReference type="Proteomes" id="UP000265419"/>
    </source>
</evidence>
<name>A0A399JHR7_9MICC</name>